<organism evidence="1 2">
    <name type="scientific">Linderina pennispora</name>
    <dbReference type="NCBI Taxonomy" id="61395"/>
    <lineage>
        <taxon>Eukaryota</taxon>
        <taxon>Fungi</taxon>
        <taxon>Fungi incertae sedis</taxon>
        <taxon>Zoopagomycota</taxon>
        <taxon>Kickxellomycotina</taxon>
        <taxon>Kickxellomycetes</taxon>
        <taxon>Kickxellales</taxon>
        <taxon>Kickxellaceae</taxon>
        <taxon>Linderina</taxon>
    </lineage>
</organism>
<name>A0A1Y1WKC4_9FUNG</name>
<dbReference type="AlphaFoldDB" id="A0A1Y1WKC4"/>
<dbReference type="Proteomes" id="UP000193922">
    <property type="component" value="Unassembled WGS sequence"/>
</dbReference>
<reference evidence="1 2" key="1">
    <citation type="submission" date="2016-07" db="EMBL/GenBank/DDBJ databases">
        <title>Pervasive Adenine N6-methylation of Active Genes in Fungi.</title>
        <authorList>
            <consortium name="DOE Joint Genome Institute"/>
            <person name="Mondo S.J."/>
            <person name="Dannebaum R.O."/>
            <person name="Kuo R.C."/>
            <person name="Labutti K."/>
            <person name="Haridas S."/>
            <person name="Kuo A."/>
            <person name="Salamov A."/>
            <person name="Ahrendt S.R."/>
            <person name="Lipzen A."/>
            <person name="Sullivan W."/>
            <person name="Andreopoulos W.B."/>
            <person name="Clum A."/>
            <person name="Lindquist E."/>
            <person name="Daum C."/>
            <person name="Ramamoorthy G.K."/>
            <person name="Gryganskyi A."/>
            <person name="Culley D."/>
            <person name="Magnuson J.K."/>
            <person name="James T.Y."/>
            <person name="O'Malley M.A."/>
            <person name="Stajich J.E."/>
            <person name="Spatafora J.W."/>
            <person name="Visel A."/>
            <person name="Grigoriev I.V."/>
        </authorList>
    </citation>
    <scope>NUCLEOTIDE SEQUENCE [LARGE SCALE GENOMIC DNA]</scope>
    <source>
        <strain evidence="1 2">ATCC 12442</strain>
    </source>
</reference>
<dbReference type="EMBL" id="MCFD01000001">
    <property type="protein sequence ID" value="ORX73933.1"/>
    <property type="molecule type" value="Genomic_DNA"/>
</dbReference>
<protein>
    <submittedName>
        <fullName evidence="1">Uncharacterized protein</fullName>
    </submittedName>
</protein>
<evidence type="ECO:0000313" key="1">
    <source>
        <dbReference type="EMBL" id="ORX73933.1"/>
    </source>
</evidence>
<comment type="caution">
    <text evidence="1">The sequence shown here is derived from an EMBL/GenBank/DDBJ whole genome shotgun (WGS) entry which is preliminary data.</text>
</comment>
<proteinExistence type="predicted"/>
<keyword evidence="2" id="KW-1185">Reference proteome</keyword>
<dbReference type="GeneID" id="63802685"/>
<gene>
    <name evidence="1" type="ORF">DL89DRAFT_263944</name>
</gene>
<accession>A0A1Y1WKC4</accession>
<evidence type="ECO:0000313" key="2">
    <source>
        <dbReference type="Proteomes" id="UP000193922"/>
    </source>
</evidence>
<dbReference type="RefSeq" id="XP_040747144.1">
    <property type="nucleotide sequence ID" value="XM_040886037.1"/>
</dbReference>
<sequence>MNGQNVTAAAISSSQFCKQSACQVSRCIAYRTPPHGNTSVAVSVVRKCTVLDEL</sequence>